<name>A0A382BZ08_9ZZZZ</name>
<organism evidence="1">
    <name type="scientific">marine metagenome</name>
    <dbReference type="NCBI Taxonomy" id="408172"/>
    <lineage>
        <taxon>unclassified sequences</taxon>
        <taxon>metagenomes</taxon>
        <taxon>ecological metagenomes</taxon>
    </lineage>
</organism>
<dbReference type="AlphaFoldDB" id="A0A382BZ08"/>
<reference evidence="1" key="1">
    <citation type="submission" date="2018-05" db="EMBL/GenBank/DDBJ databases">
        <authorList>
            <person name="Lanie J.A."/>
            <person name="Ng W.-L."/>
            <person name="Kazmierczak K.M."/>
            <person name="Andrzejewski T.M."/>
            <person name="Davidsen T.M."/>
            <person name="Wayne K.J."/>
            <person name="Tettelin H."/>
            <person name="Glass J.I."/>
            <person name="Rusch D."/>
            <person name="Podicherti R."/>
            <person name="Tsui H.-C.T."/>
            <person name="Winkler M.E."/>
        </authorList>
    </citation>
    <scope>NUCLEOTIDE SEQUENCE</scope>
</reference>
<gene>
    <name evidence="1" type="ORF">METZ01_LOCUS171890</name>
</gene>
<evidence type="ECO:0000313" key="1">
    <source>
        <dbReference type="EMBL" id="SVB19036.1"/>
    </source>
</evidence>
<sequence>MYETGSHGSSRPWFWVQSFISEVPHNIKSVFYPMKNQADFQYN</sequence>
<accession>A0A382BZ08</accession>
<dbReference type="EMBL" id="UINC01032032">
    <property type="protein sequence ID" value="SVB19036.1"/>
    <property type="molecule type" value="Genomic_DNA"/>
</dbReference>
<proteinExistence type="predicted"/>
<protein>
    <submittedName>
        <fullName evidence="1">Uncharacterized protein</fullName>
    </submittedName>
</protein>